<proteinExistence type="predicted"/>
<dbReference type="InParanoid" id="A0A1V9XGM8"/>
<comment type="caution">
    <text evidence="2">The sequence shown here is derived from an EMBL/GenBank/DDBJ whole genome shotgun (WGS) entry which is preliminary data.</text>
</comment>
<dbReference type="Proteomes" id="UP000192247">
    <property type="component" value="Unassembled WGS sequence"/>
</dbReference>
<evidence type="ECO:0000313" key="2">
    <source>
        <dbReference type="EMBL" id="OQR72695.1"/>
    </source>
</evidence>
<organism evidence="2 3">
    <name type="scientific">Tropilaelaps mercedesae</name>
    <dbReference type="NCBI Taxonomy" id="418985"/>
    <lineage>
        <taxon>Eukaryota</taxon>
        <taxon>Metazoa</taxon>
        <taxon>Ecdysozoa</taxon>
        <taxon>Arthropoda</taxon>
        <taxon>Chelicerata</taxon>
        <taxon>Arachnida</taxon>
        <taxon>Acari</taxon>
        <taxon>Parasitiformes</taxon>
        <taxon>Mesostigmata</taxon>
        <taxon>Gamasina</taxon>
        <taxon>Dermanyssoidea</taxon>
        <taxon>Laelapidae</taxon>
        <taxon>Tropilaelaps</taxon>
    </lineage>
</organism>
<feature type="transmembrane region" description="Helical" evidence="1">
    <location>
        <begin position="226"/>
        <end position="247"/>
    </location>
</feature>
<name>A0A1V9XGM8_9ACAR</name>
<gene>
    <name evidence="2" type="ORF">BIW11_03728</name>
</gene>
<sequence length="279" mass="31887">MSEKSFSALGATKMYKRIIDMLTDFLIGGPMQNVIMSTLRNNRTELIYSYLLIPPPLLPATATRLSLINYLYETKDFPNTTEINSYGASLDDLFFFIGCDAFSYINQEEPSLEKRVLQMSSEFGTLLECLRASPDCMATYSNVKFPGDKGAVFGKQNSLYNALQSIIDESPKKVYRYDFNNFWTSIQFLMVGFENSLDRERQLKIHIKRQTIDTRDKLQAARWKEWSLIAVIIVTSVIVIVMILVVIKLITDRKHRDSFEAAVKGMDRVNTGSTRMASE</sequence>
<dbReference type="AlphaFoldDB" id="A0A1V9XGM8"/>
<evidence type="ECO:0000256" key="1">
    <source>
        <dbReference type="SAM" id="Phobius"/>
    </source>
</evidence>
<keyword evidence="1" id="KW-1133">Transmembrane helix</keyword>
<evidence type="ECO:0000313" key="3">
    <source>
        <dbReference type="Proteomes" id="UP000192247"/>
    </source>
</evidence>
<accession>A0A1V9XGM8</accession>
<reference evidence="2 3" key="1">
    <citation type="journal article" date="2017" name="Gigascience">
        <title>Draft genome of the honey bee ectoparasitic mite, Tropilaelaps mercedesae, is shaped by the parasitic life history.</title>
        <authorList>
            <person name="Dong X."/>
            <person name="Armstrong S.D."/>
            <person name="Xia D."/>
            <person name="Makepeace B.L."/>
            <person name="Darby A.C."/>
            <person name="Kadowaki T."/>
        </authorList>
    </citation>
    <scope>NUCLEOTIDE SEQUENCE [LARGE SCALE GENOMIC DNA]</scope>
    <source>
        <strain evidence="2">Wuxi-XJTLU</strain>
    </source>
</reference>
<keyword evidence="1" id="KW-0812">Transmembrane</keyword>
<protein>
    <submittedName>
        <fullName evidence="2">Uncharacterized protein</fullName>
    </submittedName>
</protein>
<keyword evidence="3" id="KW-1185">Reference proteome</keyword>
<dbReference type="EMBL" id="MNPL01011221">
    <property type="protein sequence ID" value="OQR72695.1"/>
    <property type="molecule type" value="Genomic_DNA"/>
</dbReference>
<keyword evidence="1" id="KW-0472">Membrane</keyword>